<dbReference type="SMART" id="SM00388">
    <property type="entry name" value="HisKA"/>
    <property type="match status" value="1"/>
</dbReference>
<dbReference type="CDD" id="cd00082">
    <property type="entry name" value="HisKA"/>
    <property type="match status" value="1"/>
</dbReference>
<keyword evidence="6" id="KW-0902">Two-component regulatory system</keyword>
<evidence type="ECO:0000259" key="10">
    <source>
        <dbReference type="PROSITE" id="PS50109"/>
    </source>
</evidence>
<feature type="transmembrane region" description="Helical" evidence="9">
    <location>
        <begin position="166"/>
        <end position="186"/>
    </location>
</feature>
<dbReference type="InterPro" id="IPR011006">
    <property type="entry name" value="CheY-like_superfamily"/>
</dbReference>
<evidence type="ECO:0000259" key="11">
    <source>
        <dbReference type="PROSITE" id="PS50110"/>
    </source>
</evidence>
<dbReference type="Gene3D" id="3.30.565.10">
    <property type="entry name" value="Histidine kinase-like ATPase, C-terminal domain"/>
    <property type="match status" value="1"/>
</dbReference>
<dbReference type="SUPFAM" id="SSF47384">
    <property type="entry name" value="Homodimeric domain of signal transducing histidine kinase"/>
    <property type="match status" value="1"/>
</dbReference>
<keyword evidence="9" id="KW-0472">Membrane</keyword>
<feature type="transmembrane region" description="Helical" evidence="9">
    <location>
        <begin position="26"/>
        <end position="44"/>
    </location>
</feature>
<dbReference type="CDD" id="cd00075">
    <property type="entry name" value="HATPase"/>
    <property type="match status" value="1"/>
</dbReference>
<dbReference type="SUPFAM" id="SSF55874">
    <property type="entry name" value="ATPase domain of HSP90 chaperone/DNA topoisomerase II/histidine kinase"/>
    <property type="match status" value="1"/>
</dbReference>
<dbReference type="GO" id="GO:0000155">
    <property type="term" value="F:phosphorelay sensor kinase activity"/>
    <property type="evidence" value="ECO:0007669"/>
    <property type="project" value="InterPro"/>
</dbReference>
<dbReference type="Pfam" id="PF02518">
    <property type="entry name" value="HATPase_c"/>
    <property type="match status" value="1"/>
</dbReference>
<dbReference type="Pfam" id="PF00072">
    <property type="entry name" value="Response_reg"/>
    <property type="match status" value="1"/>
</dbReference>
<dbReference type="InterPro" id="IPR036097">
    <property type="entry name" value="HisK_dim/P_sf"/>
</dbReference>
<dbReference type="EMBL" id="WIRE01000004">
    <property type="protein sequence ID" value="MQX54898.1"/>
    <property type="molecule type" value="Genomic_DNA"/>
</dbReference>
<dbReference type="PRINTS" id="PR00344">
    <property type="entry name" value="BCTRLSENSOR"/>
</dbReference>
<reference evidence="12 13" key="1">
    <citation type="submission" date="2019-10" db="EMBL/GenBank/DDBJ databases">
        <title>Alcanivorax sp.PA15-N-34 draft genome sequence.</title>
        <authorList>
            <person name="Liao X."/>
            <person name="Shao Z."/>
        </authorList>
    </citation>
    <scope>NUCLEOTIDE SEQUENCE [LARGE SCALE GENOMIC DNA]</scope>
    <source>
        <strain evidence="12 13">PA15-N-34</strain>
    </source>
</reference>
<keyword evidence="8" id="KW-0175">Coiled coil</keyword>
<keyword evidence="3 7" id="KW-0597">Phosphoprotein</keyword>
<evidence type="ECO:0000256" key="5">
    <source>
        <dbReference type="ARBA" id="ARBA00022777"/>
    </source>
</evidence>
<evidence type="ECO:0000256" key="1">
    <source>
        <dbReference type="ARBA" id="ARBA00000085"/>
    </source>
</evidence>
<comment type="catalytic activity">
    <reaction evidence="1">
        <text>ATP + protein L-histidine = ADP + protein N-phospho-L-histidine.</text>
        <dbReference type="EC" id="2.7.13.3"/>
    </reaction>
</comment>
<dbReference type="Gene3D" id="3.40.50.2300">
    <property type="match status" value="1"/>
</dbReference>
<dbReference type="RefSeq" id="WP_153502450.1">
    <property type="nucleotide sequence ID" value="NZ_WIRE01000004.1"/>
</dbReference>
<accession>A0A6N7LWP1</accession>
<evidence type="ECO:0000256" key="6">
    <source>
        <dbReference type="ARBA" id="ARBA00023012"/>
    </source>
</evidence>
<evidence type="ECO:0000256" key="4">
    <source>
        <dbReference type="ARBA" id="ARBA00022679"/>
    </source>
</evidence>
<dbReference type="Gene3D" id="1.10.287.130">
    <property type="match status" value="1"/>
</dbReference>
<keyword evidence="9" id="KW-0812">Transmembrane</keyword>
<dbReference type="AlphaFoldDB" id="A0A6N7LWP1"/>
<dbReference type="InterPro" id="IPR005467">
    <property type="entry name" value="His_kinase_dom"/>
</dbReference>
<keyword evidence="9" id="KW-1133">Transmembrane helix</keyword>
<dbReference type="Proteomes" id="UP000469421">
    <property type="component" value="Unassembled WGS sequence"/>
</dbReference>
<feature type="domain" description="Histidine kinase" evidence="10">
    <location>
        <begin position="220"/>
        <end position="433"/>
    </location>
</feature>
<dbReference type="Pfam" id="PF00512">
    <property type="entry name" value="HisKA"/>
    <property type="match status" value="1"/>
</dbReference>
<keyword evidence="5" id="KW-0418">Kinase</keyword>
<gene>
    <name evidence="12" type="ORF">GFN93_16770</name>
</gene>
<dbReference type="FunFam" id="3.30.565.10:FF:000049">
    <property type="entry name" value="Two-component sensor histidine kinase"/>
    <property type="match status" value="1"/>
</dbReference>
<evidence type="ECO:0000313" key="12">
    <source>
        <dbReference type="EMBL" id="MQX54898.1"/>
    </source>
</evidence>
<dbReference type="InterPro" id="IPR036890">
    <property type="entry name" value="HATPase_C_sf"/>
</dbReference>
<dbReference type="EC" id="2.7.13.3" evidence="2"/>
<comment type="caution">
    <text evidence="12">The sequence shown here is derived from an EMBL/GenBank/DDBJ whole genome shotgun (WGS) entry which is preliminary data.</text>
</comment>
<feature type="transmembrane region" description="Helical" evidence="9">
    <location>
        <begin position="56"/>
        <end position="77"/>
    </location>
</feature>
<proteinExistence type="predicted"/>
<organism evidence="12 13">
    <name type="scientific">Alcanivorax sediminis</name>
    <dbReference type="NCBI Taxonomy" id="2663008"/>
    <lineage>
        <taxon>Bacteria</taxon>
        <taxon>Pseudomonadati</taxon>
        <taxon>Pseudomonadota</taxon>
        <taxon>Gammaproteobacteria</taxon>
        <taxon>Oceanospirillales</taxon>
        <taxon>Alcanivoracaceae</taxon>
        <taxon>Alcanivorax</taxon>
    </lineage>
</organism>
<dbReference type="InterPro" id="IPR050736">
    <property type="entry name" value="Sensor_HK_Regulatory"/>
</dbReference>
<dbReference type="InterPro" id="IPR003594">
    <property type="entry name" value="HATPase_dom"/>
</dbReference>
<dbReference type="InterPro" id="IPR001789">
    <property type="entry name" value="Sig_transdc_resp-reg_receiver"/>
</dbReference>
<dbReference type="CDD" id="cd00156">
    <property type="entry name" value="REC"/>
    <property type="match status" value="1"/>
</dbReference>
<dbReference type="PROSITE" id="PS50109">
    <property type="entry name" value="HIS_KIN"/>
    <property type="match status" value="1"/>
</dbReference>
<dbReference type="InterPro" id="IPR004358">
    <property type="entry name" value="Sig_transdc_His_kin-like_C"/>
</dbReference>
<dbReference type="InterPro" id="IPR003661">
    <property type="entry name" value="HisK_dim/P_dom"/>
</dbReference>
<dbReference type="SUPFAM" id="SSF52172">
    <property type="entry name" value="CheY-like"/>
    <property type="match status" value="1"/>
</dbReference>
<evidence type="ECO:0000313" key="13">
    <source>
        <dbReference type="Proteomes" id="UP000469421"/>
    </source>
</evidence>
<dbReference type="PANTHER" id="PTHR43711:SF1">
    <property type="entry name" value="HISTIDINE KINASE 1"/>
    <property type="match status" value="1"/>
</dbReference>
<evidence type="ECO:0000256" key="7">
    <source>
        <dbReference type="PROSITE-ProRule" id="PRU00169"/>
    </source>
</evidence>
<evidence type="ECO:0000256" key="2">
    <source>
        <dbReference type="ARBA" id="ARBA00012438"/>
    </source>
</evidence>
<dbReference type="PROSITE" id="PS50110">
    <property type="entry name" value="RESPONSE_REGULATORY"/>
    <property type="match status" value="1"/>
</dbReference>
<evidence type="ECO:0000256" key="8">
    <source>
        <dbReference type="SAM" id="Coils"/>
    </source>
</evidence>
<feature type="coiled-coil region" evidence="8">
    <location>
        <begin position="186"/>
        <end position="213"/>
    </location>
</feature>
<evidence type="ECO:0000256" key="3">
    <source>
        <dbReference type="ARBA" id="ARBA00022553"/>
    </source>
</evidence>
<feature type="domain" description="Response regulatory" evidence="11">
    <location>
        <begin position="453"/>
        <end position="569"/>
    </location>
</feature>
<name>A0A6N7LWP1_9GAMM</name>
<keyword evidence="4" id="KW-0808">Transferase</keyword>
<dbReference type="SMART" id="SM00448">
    <property type="entry name" value="REC"/>
    <property type="match status" value="1"/>
</dbReference>
<feature type="transmembrane region" description="Helical" evidence="9">
    <location>
        <begin position="89"/>
        <end position="109"/>
    </location>
</feature>
<sequence length="574" mass="63458">MMIPFKKHEHAAQIDHARLVQSMSELRPHLVGSIFGAALVWFVFRGEASAFANTLWLSTHGLLLVFALLCFLFYYWRPSGLTVSQWGDLNALIVFAMGSAWGLAPFAFLQTENPVYIVTLISILIGVCTSPSATMALYPLSYFLFITPILASLTWHLNQLDFGQNIIIRLLVPIFWCFLLGYSLNLHRLQIRLLRLQVEKDNALAEAEQANASKSRFLASASHDIRQPLQAANLFLSSLERQVDSEEGKVLYGRLQDALSSMTELLNSLLDISRLDSQSVAVHKEDMALAPLLDKLAQSVEAQAQAKGVTFRLTGHAVFVKSDALLLERILSNLLANALRYTKQGSITLRAEQQGKRVRIRVQDTGPGIPAEEHEAIFSEFYQLANPERDSRKGLGLGLAIVSRLCALLGHRVLIDSVPGEGACFTIELDAGNAPVTVVGSVTRDQWMLPALNVLVVDDECAIREGMATLLGQWGLVVREAESLQEAQQVVLSGWLPDVVLTDFRLRGNQSGEDVIDGLKTALGREIPAIMVTGDTDPQTLERVREKVSLVLFKPVKAPQLRAALQRLVRHLSE</sequence>
<feature type="modified residue" description="4-aspartylphosphate" evidence="7">
    <location>
        <position position="503"/>
    </location>
</feature>
<dbReference type="PANTHER" id="PTHR43711">
    <property type="entry name" value="TWO-COMPONENT HISTIDINE KINASE"/>
    <property type="match status" value="1"/>
</dbReference>
<keyword evidence="13" id="KW-1185">Reference proteome</keyword>
<evidence type="ECO:0000256" key="9">
    <source>
        <dbReference type="SAM" id="Phobius"/>
    </source>
</evidence>
<dbReference type="SMART" id="SM00387">
    <property type="entry name" value="HATPase_c"/>
    <property type="match status" value="1"/>
</dbReference>
<protein>
    <recommendedName>
        <fullName evidence="2">histidine kinase</fullName>
        <ecNumber evidence="2">2.7.13.3</ecNumber>
    </recommendedName>
</protein>